<protein>
    <submittedName>
        <fullName evidence="3">Alpha/beta hydrolase</fullName>
    </submittedName>
</protein>
<keyword evidence="1 3" id="KW-0378">Hydrolase</keyword>
<dbReference type="RefSeq" id="WP_249329495.1">
    <property type="nucleotide sequence ID" value="NZ_CP060635.1"/>
</dbReference>
<dbReference type="Proteomes" id="UP000515860">
    <property type="component" value="Chromosome"/>
</dbReference>
<dbReference type="KEGG" id="whj:H9Q79_06785"/>
<accession>A0A7G9GGP3</accession>
<dbReference type="EMBL" id="CP060635">
    <property type="protein sequence ID" value="QNM09975.1"/>
    <property type="molecule type" value="Genomic_DNA"/>
</dbReference>
<gene>
    <name evidence="3" type="ORF">H9Q79_06785</name>
</gene>
<dbReference type="PANTHER" id="PTHR48081">
    <property type="entry name" value="AB HYDROLASE SUPERFAMILY PROTEIN C4A8.06C"/>
    <property type="match status" value="1"/>
</dbReference>
<sequence length="276" mass="31464">MRYIEEKISPRYPEGAKKDTYQPVLYGYLQDRSPQLIHSAKRMAVIVCPGGAYRFKSDREGEPIAMRFLAAGMQAFVLQYSVAPNQYPAALLELAEAVALVRTHAEEWDIDPEKIMICGFSAGGHLCASLGTLWKEPFIGEKLGRPEYLWKPDGMILCYPVISMAEFGHEECRKLLMGDQLSDEWSKFLSLQNRVTEDTVPAFIWSTQEDEEVPVENSLLFASALRRCHVTFELHIYEEGVHGLALCDATTEERKAQIVPDNAGWIRHAVRWLRRR</sequence>
<proteinExistence type="predicted"/>
<evidence type="ECO:0000259" key="2">
    <source>
        <dbReference type="Pfam" id="PF20434"/>
    </source>
</evidence>
<dbReference type="SUPFAM" id="SSF53474">
    <property type="entry name" value="alpha/beta-Hydrolases"/>
    <property type="match status" value="1"/>
</dbReference>
<dbReference type="InterPro" id="IPR049492">
    <property type="entry name" value="BD-FAE-like_dom"/>
</dbReference>
<feature type="domain" description="BD-FAE-like" evidence="2">
    <location>
        <begin position="41"/>
        <end position="225"/>
    </location>
</feature>
<organism evidence="3 4">
    <name type="scientific">Wansuia hejianensis</name>
    <dbReference type="NCBI Taxonomy" id="2763667"/>
    <lineage>
        <taxon>Bacteria</taxon>
        <taxon>Bacillati</taxon>
        <taxon>Bacillota</taxon>
        <taxon>Clostridia</taxon>
        <taxon>Lachnospirales</taxon>
        <taxon>Lachnospiraceae</taxon>
        <taxon>Wansuia</taxon>
    </lineage>
</organism>
<evidence type="ECO:0000313" key="3">
    <source>
        <dbReference type="EMBL" id="QNM09975.1"/>
    </source>
</evidence>
<evidence type="ECO:0000256" key="1">
    <source>
        <dbReference type="ARBA" id="ARBA00022801"/>
    </source>
</evidence>
<dbReference type="InterPro" id="IPR050300">
    <property type="entry name" value="GDXG_lipolytic_enzyme"/>
</dbReference>
<name>A0A7G9GGP3_9FIRM</name>
<keyword evidence="4" id="KW-1185">Reference proteome</keyword>
<reference evidence="3 4" key="1">
    <citation type="submission" date="2020-08" db="EMBL/GenBank/DDBJ databases">
        <authorList>
            <person name="Liu C."/>
            <person name="Sun Q."/>
        </authorList>
    </citation>
    <scope>NUCLEOTIDE SEQUENCE [LARGE SCALE GENOMIC DNA]</scope>
    <source>
        <strain evidence="3 4">NSJ-29</strain>
    </source>
</reference>
<dbReference type="Gene3D" id="3.40.50.1820">
    <property type="entry name" value="alpha/beta hydrolase"/>
    <property type="match status" value="1"/>
</dbReference>
<dbReference type="InterPro" id="IPR029058">
    <property type="entry name" value="AB_hydrolase_fold"/>
</dbReference>
<dbReference type="AlphaFoldDB" id="A0A7G9GGP3"/>
<evidence type="ECO:0000313" key="4">
    <source>
        <dbReference type="Proteomes" id="UP000515860"/>
    </source>
</evidence>
<dbReference type="PANTHER" id="PTHR48081:SF6">
    <property type="entry name" value="PEPTIDASE S9 PROLYL OLIGOPEPTIDASE CATALYTIC DOMAIN-CONTAINING PROTEIN"/>
    <property type="match status" value="1"/>
</dbReference>
<dbReference type="GO" id="GO:0016787">
    <property type="term" value="F:hydrolase activity"/>
    <property type="evidence" value="ECO:0007669"/>
    <property type="project" value="UniProtKB-KW"/>
</dbReference>
<dbReference type="Pfam" id="PF20434">
    <property type="entry name" value="BD-FAE"/>
    <property type="match status" value="1"/>
</dbReference>